<dbReference type="RefSeq" id="WP_262309685.1">
    <property type="nucleotide sequence ID" value="NZ_CP106679.1"/>
</dbReference>
<dbReference type="PANTHER" id="PTHR21240:SF28">
    <property type="entry name" value="ISO-OROTATE DECARBOXYLASE (EUROFUNG)"/>
    <property type="match status" value="1"/>
</dbReference>
<dbReference type="SUPFAM" id="SSF51556">
    <property type="entry name" value="Metallo-dependent hydrolases"/>
    <property type="match status" value="1"/>
</dbReference>
<gene>
    <name evidence="3" type="ORF">N6H18_18075</name>
</gene>
<organism evidence="3 4">
    <name type="scientific">Reichenbachiella agarivorans</name>
    <dbReference type="NCBI Taxonomy" id="2979464"/>
    <lineage>
        <taxon>Bacteria</taxon>
        <taxon>Pseudomonadati</taxon>
        <taxon>Bacteroidota</taxon>
        <taxon>Cytophagia</taxon>
        <taxon>Cytophagales</taxon>
        <taxon>Reichenbachiellaceae</taxon>
        <taxon>Reichenbachiella</taxon>
    </lineage>
</organism>
<reference evidence="3" key="1">
    <citation type="submission" date="2022-09" db="EMBL/GenBank/DDBJ databases">
        <title>Comparative genomics and taxonomic characterization of three novel marine species of genus Reichenbachiella exhibiting antioxidant and polysaccharide degradation activities.</title>
        <authorList>
            <person name="Muhammad N."/>
            <person name="Lee Y.-J."/>
            <person name="Ko J."/>
            <person name="Kim S.-G."/>
        </authorList>
    </citation>
    <scope>NUCLEOTIDE SEQUENCE</scope>
    <source>
        <strain evidence="3">BKB1-1</strain>
    </source>
</reference>
<dbReference type="Gene3D" id="3.20.20.140">
    <property type="entry name" value="Metal-dependent hydrolases"/>
    <property type="match status" value="1"/>
</dbReference>
<proteinExistence type="predicted"/>
<keyword evidence="1" id="KW-0456">Lyase</keyword>
<evidence type="ECO:0000313" key="3">
    <source>
        <dbReference type="EMBL" id="UXP32249.1"/>
    </source>
</evidence>
<evidence type="ECO:0000259" key="2">
    <source>
        <dbReference type="Pfam" id="PF04909"/>
    </source>
</evidence>
<evidence type="ECO:0000313" key="4">
    <source>
        <dbReference type="Proteomes" id="UP001065174"/>
    </source>
</evidence>
<evidence type="ECO:0000256" key="1">
    <source>
        <dbReference type="ARBA" id="ARBA00023239"/>
    </source>
</evidence>
<keyword evidence="4" id="KW-1185">Reference proteome</keyword>
<name>A0ABY6CQZ6_9BACT</name>
<protein>
    <submittedName>
        <fullName evidence="3">Amidohydrolase</fullName>
    </submittedName>
</protein>
<dbReference type="Proteomes" id="UP001065174">
    <property type="component" value="Chromosome"/>
</dbReference>
<sequence>MKSIYCVIALFIYQQSLAQSPDSLLLKDYQPYSIYNIQKTTIHQAQWPVIDMHSHPYATSQKELDEWVTVMDQFGIKKTIILTMTTGQEFDSLVDVYSKYPDHFELWCGIDYTGYEKEGWTNHAITELERCYSKGAKGVGELGDKGHGLIYSKPTPAYNLHINDIRLQPLIRRCGELGMPINIHVAEPKWMYEAMDSHNDGLMNGYKWRIDTTQTSLNHSQLIQSLEEAISKNPKTTFIACHFANCSYDLSILSKILDNHRNLYADISARFGETASIPRHMLAFYNKYQNRLLFGTDMGSEKEMYELVFRILESDDEHFYNPYYFNYHWPLHGFGLSKKVLKKLYYENAQKLLSH</sequence>
<dbReference type="EMBL" id="CP106679">
    <property type="protein sequence ID" value="UXP32249.1"/>
    <property type="molecule type" value="Genomic_DNA"/>
</dbReference>
<dbReference type="InterPro" id="IPR006680">
    <property type="entry name" value="Amidohydro-rel"/>
</dbReference>
<dbReference type="PANTHER" id="PTHR21240">
    <property type="entry name" value="2-AMINO-3-CARBOXYLMUCONATE-6-SEMIALDEHYDE DECARBOXYLASE"/>
    <property type="match status" value="1"/>
</dbReference>
<accession>A0ABY6CQZ6</accession>
<dbReference type="InterPro" id="IPR032466">
    <property type="entry name" value="Metal_Hydrolase"/>
</dbReference>
<dbReference type="Pfam" id="PF04909">
    <property type="entry name" value="Amidohydro_2"/>
    <property type="match status" value="1"/>
</dbReference>
<feature type="domain" description="Amidohydrolase-related" evidence="2">
    <location>
        <begin position="74"/>
        <end position="353"/>
    </location>
</feature>
<dbReference type="InterPro" id="IPR032465">
    <property type="entry name" value="ACMSD"/>
</dbReference>